<keyword evidence="2 7" id="KW-0813">Transport</keyword>
<evidence type="ECO:0000313" key="10">
    <source>
        <dbReference type="Proteomes" id="UP000706151"/>
    </source>
</evidence>
<comment type="subcellular location">
    <subcellularLocation>
        <location evidence="1 7">Cell membrane</location>
        <topology evidence="1 7">Multi-pass membrane protein</topology>
    </subcellularLocation>
</comment>
<name>A0A935W8A3_9PROT</name>
<feature type="domain" description="ABC transmembrane type-1" evidence="8">
    <location>
        <begin position="84"/>
        <end position="264"/>
    </location>
</feature>
<reference evidence="9 10" key="1">
    <citation type="submission" date="2020-10" db="EMBL/GenBank/DDBJ databases">
        <title>Connecting structure to function with the recovery of over 1000 high-quality activated sludge metagenome-assembled genomes encoding full-length rRNA genes using long-read sequencing.</title>
        <authorList>
            <person name="Singleton C.M."/>
            <person name="Petriglieri F."/>
            <person name="Kristensen J.M."/>
            <person name="Kirkegaard R.H."/>
            <person name="Michaelsen T.Y."/>
            <person name="Andersen M.H."/>
            <person name="Karst S.M."/>
            <person name="Dueholm M.S."/>
            <person name="Nielsen P.H."/>
            <person name="Albertsen M."/>
        </authorList>
    </citation>
    <scope>NUCLEOTIDE SEQUENCE [LARGE SCALE GENOMIC DNA]</scope>
    <source>
        <strain evidence="9">Fred_18-Q3-R57-64_BAT3C.720</strain>
    </source>
</reference>
<dbReference type="PROSITE" id="PS50928">
    <property type="entry name" value="ABC_TM1"/>
    <property type="match status" value="1"/>
</dbReference>
<dbReference type="AlphaFoldDB" id="A0A935W8A3"/>
<feature type="transmembrane region" description="Helical" evidence="7">
    <location>
        <begin position="38"/>
        <end position="57"/>
    </location>
</feature>
<feature type="transmembrane region" description="Helical" evidence="7">
    <location>
        <begin position="246"/>
        <end position="267"/>
    </location>
</feature>
<keyword evidence="3" id="KW-1003">Cell membrane</keyword>
<keyword evidence="4 7" id="KW-0812">Transmembrane</keyword>
<comment type="similarity">
    <text evidence="7">Belongs to the binding-protein-dependent transport system permease family.</text>
</comment>
<accession>A0A935W8A3</accession>
<proteinExistence type="inferred from homology"/>
<feature type="transmembrane region" description="Helical" evidence="7">
    <location>
        <begin position="90"/>
        <end position="110"/>
    </location>
</feature>
<evidence type="ECO:0000256" key="2">
    <source>
        <dbReference type="ARBA" id="ARBA00022448"/>
    </source>
</evidence>
<evidence type="ECO:0000259" key="8">
    <source>
        <dbReference type="PROSITE" id="PS50928"/>
    </source>
</evidence>
<evidence type="ECO:0000256" key="4">
    <source>
        <dbReference type="ARBA" id="ARBA00022692"/>
    </source>
</evidence>
<evidence type="ECO:0000313" key="9">
    <source>
        <dbReference type="EMBL" id="MBK7955525.1"/>
    </source>
</evidence>
<protein>
    <submittedName>
        <fullName evidence="9">ABC transporter permease</fullName>
    </submittedName>
</protein>
<evidence type="ECO:0000256" key="6">
    <source>
        <dbReference type="ARBA" id="ARBA00023136"/>
    </source>
</evidence>
<dbReference type="SUPFAM" id="SSF161098">
    <property type="entry name" value="MetI-like"/>
    <property type="match status" value="1"/>
</dbReference>
<sequence length="276" mass="29964">MSDYIALVNLQIPGTSLPAASAEPGLAPGWLGRALESVAVWIALLLSWWVASVYLPLGDNPLLPSPLITARALWESLPELWAGTLSSLTILLPGFALATLLGIVSGLTVGTSARLQRIFLPFAKVAGPVPPTVYIPYAIAILPTFKLSAIFVVFIGAFWPIFQNAVAGAHALEQRYRDNARILGLTRLEYQRRVVFPAALPHIFTGMAVGLAFSFILLTVAELFGANAGLGRFVQYYADFADYPKMVAGILYTGLVTFLAMTLLDSVRRRSLFWLK</sequence>
<dbReference type="Gene3D" id="1.10.3720.10">
    <property type="entry name" value="MetI-like"/>
    <property type="match status" value="1"/>
</dbReference>
<keyword evidence="5 7" id="KW-1133">Transmembrane helix</keyword>
<evidence type="ECO:0000256" key="1">
    <source>
        <dbReference type="ARBA" id="ARBA00004651"/>
    </source>
</evidence>
<dbReference type="Pfam" id="PF00528">
    <property type="entry name" value="BPD_transp_1"/>
    <property type="match status" value="1"/>
</dbReference>
<dbReference type="GO" id="GO:0055085">
    <property type="term" value="P:transmembrane transport"/>
    <property type="evidence" value="ECO:0007669"/>
    <property type="project" value="InterPro"/>
</dbReference>
<dbReference type="PANTHER" id="PTHR30151">
    <property type="entry name" value="ALKANE SULFONATE ABC TRANSPORTER-RELATED, MEMBRANE SUBUNIT"/>
    <property type="match status" value="1"/>
</dbReference>
<feature type="transmembrane region" description="Helical" evidence="7">
    <location>
        <begin position="148"/>
        <end position="172"/>
    </location>
</feature>
<keyword evidence="6 7" id="KW-0472">Membrane</keyword>
<evidence type="ECO:0000256" key="3">
    <source>
        <dbReference type="ARBA" id="ARBA00022475"/>
    </source>
</evidence>
<dbReference type="InterPro" id="IPR000515">
    <property type="entry name" value="MetI-like"/>
</dbReference>
<gene>
    <name evidence="9" type="ORF">IPK02_17100</name>
</gene>
<dbReference type="InterPro" id="IPR035906">
    <property type="entry name" value="MetI-like_sf"/>
</dbReference>
<dbReference type="GO" id="GO:0005886">
    <property type="term" value="C:plasma membrane"/>
    <property type="evidence" value="ECO:0007669"/>
    <property type="project" value="UniProtKB-SubCell"/>
</dbReference>
<dbReference type="CDD" id="cd06261">
    <property type="entry name" value="TM_PBP2"/>
    <property type="match status" value="1"/>
</dbReference>
<evidence type="ECO:0000256" key="5">
    <source>
        <dbReference type="ARBA" id="ARBA00022989"/>
    </source>
</evidence>
<dbReference type="PANTHER" id="PTHR30151:SF0">
    <property type="entry name" value="ABC TRANSPORTER PERMEASE PROTEIN MJ0413-RELATED"/>
    <property type="match status" value="1"/>
</dbReference>
<feature type="transmembrane region" description="Helical" evidence="7">
    <location>
        <begin position="122"/>
        <end position="142"/>
    </location>
</feature>
<feature type="transmembrane region" description="Helical" evidence="7">
    <location>
        <begin position="193"/>
        <end position="226"/>
    </location>
</feature>
<organism evidence="9 10">
    <name type="scientific">Candidatus Accumulibacter affinis</name>
    <dbReference type="NCBI Taxonomy" id="2954384"/>
    <lineage>
        <taxon>Bacteria</taxon>
        <taxon>Pseudomonadati</taxon>
        <taxon>Pseudomonadota</taxon>
        <taxon>Betaproteobacteria</taxon>
        <taxon>Candidatus Accumulibacter</taxon>
    </lineage>
</organism>
<evidence type="ECO:0000256" key="7">
    <source>
        <dbReference type="RuleBase" id="RU363032"/>
    </source>
</evidence>
<dbReference type="EMBL" id="JADJOT010000010">
    <property type="protein sequence ID" value="MBK7955525.1"/>
    <property type="molecule type" value="Genomic_DNA"/>
</dbReference>
<comment type="caution">
    <text evidence="9">The sequence shown here is derived from an EMBL/GenBank/DDBJ whole genome shotgun (WGS) entry which is preliminary data.</text>
</comment>
<dbReference type="Proteomes" id="UP000706151">
    <property type="component" value="Unassembled WGS sequence"/>
</dbReference>